<organism evidence="1 2">
    <name type="scientific">Araneus ventricosus</name>
    <name type="common">Orbweaver spider</name>
    <name type="synonym">Epeira ventricosa</name>
    <dbReference type="NCBI Taxonomy" id="182803"/>
    <lineage>
        <taxon>Eukaryota</taxon>
        <taxon>Metazoa</taxon>
        <taxon>Ecdysozoa</taxon>
        <taxon>Arthropoda</taxon>
        <taxon>Chelicerata</taxon>
        <taxon>Arachnida</taxon>
        <taxon>Araneae</taxon>
        <taxon>Araneomorphae</taxon>
        <taxon>Entelegynae</taxon>
        <taxon>Araneoidea</taxon>
        <taxon>Araneidae</taxon>
        <taxon>Araneus</taxon>
    </lineage>
</organism>
<keyword evidence="2" id="KW-1185">Reference proteome</keyword>
<dbReference type="EMBL" id="BGPR01067854">
    <property type="protein sequence ID" value="GBO41949.1"/>
    <property type="molecule type" value="Genomic_DNA"/>
</dbReference>
<dbReference type="Proteomes" id="UP000499080">
    <property type="component" value="Unassembled WGS sequence"/>
</dbReference>
<proteinExistence type="predicted"/>
<comment type="caution">
    <text evidence="1">The sequence shown here is derived from an EMBL/GenBank/DDBJ whole genome shotgun (WGS) entry which is preliminary data.</text>
</comment>
<accession>A0A4Y2WXH3</accession>
<name>A0A4Y2WXH3_ARAVE</name>
<gene>
    <name evidence="1" type="ORF">AVEN_56984_1</name>
</gene>
<protein>
    <submittedName>
        <fullName evidence="1">Uncharacterized protein</fullName>
    </submittedName>
</protein>
<evidence type="ECO:0000313" key="2">
    <source>
        <dbReference type="Proteomes" id="UP000499080"/>
    </source>
</evidence>
<evidence type="ECO:0000313" key="1">
    <source>
        <dbReference type="EMBL" id="GBO41949.1"/>
    </source>
</evidence>
<dbReference type="AlphaFoldDB" id="A0A4Y2WXH3"/>
<sequence length="106" mass="12338">MLHNIVKYRMNIVEHLMLIGDSDMETEDGAFMAINGLCPTPSADDTFSHHSGVGVTYKRKYHYRQKILPLNFDEFPHFRPSMSDKTILGIMFVCNMKTQIWKQLDE</sequence>
<reference evidence="1 2" key="1">
    <citation type="journal article" date="2019" name="Sci. Rep.">
        <title>Orb-weaving spider Araneus ventricosus genome elucidates the spidroin gene catalogue.</title>
        <authorList>
            <person name="Kono N."/>
            <person name="Nakamura H."/>
            <person name="Ohtoshi R."/>
            <person name="Moran D.A.P."/>
            <person name="Shinohara A."/>
            <person name="Yoshida Y."/>
            <person name="Fujiwara M."/>
            <person name="Mori M."/>
            <person name="Tomita M."/>
            <person name="Arakawa K."/>
        </authorList>
    </citation>
    <scope>NUCLEOTIDE SEQUENCE [LARGE SCALE GENOMIC DNA]</scope>
</reference>